<reference evidence="1 2" key="1">
    <citation type="journal article" date="2018" name="Nat. Ecol. Evol.">
        <title>Pezizomycetes genomes reveal the molecular basis of ectomycorrhizal truffle lifestyle.</title>
        <authorList>
            <person name="Murat C."/>
            <person name="Payen T."/>
            <person name="Noel B."/>
            <person name="Kuo A."/>
            <person name="Morin E."/>
            <person name="Chen J."/>
            <person name="Kohler A."/>
            <person name="Krizsan K."/>
            <person name="Balestrini R."/>
            <person name="Da Silva C."/>
            <person name="Montanini B."/>
            <person name="Hainaut M."/>
            <person name="Levati E."/>
            <person name="Barry K.W."/>
            <person name="Belfiori B."/>
            <person name="Cichocki N."/>
            <person name="Clum A."/>
            <person name="Dockter R.B."/>
            <person name="Fauchery L."/>
            <person name="Guy J."/>
            <person name="Iotti M."/>
            <person name="Le Tacon F."/>
            <person name="Lindquist E.A."/>
            <person name="Lipzen A."/>
            <person name="Malagnac F."/>
            <person name="Mello A."/>
            <person name="Molinier V."/>
            <person name="Miyauchi S."/>
            <person name="Poulain J."/>
            <person name="Riccioni C."/>
            <person name="Rubini A."/>
            <person name="Sitrit Y."/>
            <person name="Splivallo R."/>
            <person name="Traeger S."/>
            <person name="Wang M."/>
            <person name="Zifcakova L."/>
            <person name="Wipf D."/>
            <person name="Zambonelli A."/>
            <person name="Paolocci F."/>
            <person name="Nowrousian M."/>
            <person name="Ottonello S."/>
            <person name="Baldrian P."/>
            <person name="Spatafora J.W."/>
            <person name="Henrissat B."/>
            <person name="Nagy L.G."/>
            <person name="Aury J.M."/>
            <person name="Wincker P."/>
            <person name="Grigoriev I.V."/>
            <person name="Bonfante P."/>
            <person name="Martin F.M."/>
        </authorList>
    </citation>
    <scope>NUCLEOTIDE SEQUENCE [LARGE SCALE GENOMIC DNA]</scope>
    <source>
        <strain evidence="1 2">ATCC MYA-4762</strain>
    </source>
</reference>
<name>A0A3N4M1I6_9PEZI</name>
<sequence length="134" mass="15000">MTGFISVTETEIKTAIDAIPPSSAPGDDTFRTSVWKPLHSIRPDILTAMMDWPLSCRTLPFILKKVLAVIIPEPDKPDCSIPKAYRMIFLLPTLSKIIEHVVLNRLIDFTSQMTVTFPVWKQEGTVPTRCSSVS</sequence>
<keyword evidence="2" id="KW-1185">Reference proteome</keyword>
<dbReference type="InParanoid" id="A0A3N4M1I6"/>
<dbReference type="EMBL" id="ML121533">
    <property type="protein sequence ID" value="RPB26791.1"/>
    <property type="molecule type" value="Genomic_DNA"/>
</dbReference>
<evidence type="ECO:0008006" key="3">
    <source>
        <dbReference type="Google" id="ProtNLM"/>
    </source>
</evidence>
<dbReference type="AlphaFoldDB" id="A0A3N4M1I6"/>
<organism evidence="1 2">
    <name type="scientific">Terfezia boudieri ATCC MYA-4762</name>
    <dbReference type="NCBI Taxonomy" id="1051890"/>
    <lineage>
        <taxon>Eukaryota</taxon>
        <taxon>Fungi</taxon>
        <taxon>Dikarya</taxon>
        <taxon>Ascomycota</taxon>
        <taxon>Pezizomycotina</taxon>
        <taxon>Pezizomycetes</taxon>
        <taxon>Pezizales</taxon>
        <taxon>Pezizaceae</taxon>
        <taxon>Terfezia</taxon>
    </lineage>
</organism>
<accession>A0A3N4M1I6</accession>
<evidence type="ECO:0000313" key="2">
    <source>
        <dbReference type="Proteomes" id="UP000267821"/>
    </source>
</evidence>
<protein>
    <recommendedName>
        <fullName evidence="3">Reverse transcriptase domain-containing protein</fullName>
    </recommendedName>
</protein>
<dbReference type="Proteomes" id="UP000267821">
    <property type="component" value="Unassembled WGS sequence"/>
</dbReference>
<dbReference type="OrthoDB" id="3261222at2759"/>
<dbReference type="STRING" id="1051890.A0A3N4M1I6"/>
<proteinExistence type="predicted"/>
<gene>
    <name evidence="1" type="ORF">L211DRAFT_654127</name>
</gene>
<evidence type="ECO:0000313" key="1">
    <source>
        <dbReference type="EMBL" id="RPB26791.1"/>
    </source>
</evidence>